<keyword evidence="1" id="KW-1185">Reference proteome</keyword>
<evidence type="ECO:0000313" key="1">
    <source>
        <dbReference type="Proteomes" id="UP000887565"/>
    </source>
</evidence>
<dbReference type="AlphaFoldDB" id="A0A915IH18"/>
<proteinExistence type="predicted"/>
<organism evidence="1 2">
    <name type="scientific">Romanomermis culicivorax</name>
    <name type="common">Nematode worm</name>
    <dbReference type="NCBI Taxonomy" id="13658"/>
    <lineage>
        <taxon>Eukaryota</taxon>
        <taxon>Metazoa</taxon>
        <taxon>Ecdysozoa</taxon>
        <taxon>Nematoda</taxon>
        <taxon>Enoplea</taxon>
        <taxon>Dorylaimia</taxon>
        <taxon>Mermithida</taxon>
        <taxon>Mermithoidea</taxon>
        <taxon>Mermithidae</taxon>
        <taxon>Romanomermis</taxon>
    </lineage>
</organism>
<name>A0A915IH18_ROMCU</name>
<sequence>MLNFRAVNNEIIDAYMLKRLDGFLEMDTEDLIIKKRNDSSNKIDVSSAYDLPSRYFFKERSPTQNGYDRIICCLGFKWDDSIFKSALHISDAKVSVKNYWQETVPRTIFIITSDKYPAINFDYQSMVYKG</sequence>
<dbReference type="Proteomes" id="UP000887565">
    <property type="component" value="Unplaced"/>
</dbReference>
<protein>
    <submittedName>
        <fullName evidence="2">Uncharacterized protein</fullName>
    </submittedName>
</protein>
<accession>A0A915IH18</accession>
<dbReference type="WBParaSite" id="nRc.2.0.1.t13385-RA">
    <property type="protein sequence ID" value="nRc.2.0.1.t13385-RA"/>
    <property type="gene ID" value="nRc.2.0.1.g13385"/>
</dbReference>
<reference evidence="2" key="1">
    <citation type="submission" date="2022-11" db="UniProtKB">
        <authorList>
            <consortium name="WormBaseParasite"/>
        </authorList>
    </citation>
    <scope>IDENTIFICATION</scope>
</reference>
<evidence type="ECO:0000313" key="2">
    <source>
        <dbReference type="WBParaSite" id="nRc.2.0.1.t13385-RA"/>
    </source>
</evidence>